<accession>A0A1G2NX38</accession>
<dbReference type="Proteomes" id="UP000176429">
    <property type="component" value="Unassembled WGS sequence"/>
</dbReference>
<dbReference type="GO" id="GO:0003678">
    <property type="term" value="F:DNA helicase activity"/>
    <property type="evidence" value="ECO:0007669"/>
    <property type="project" value="TreeGrafter"/>
</dbReference>
<evidence type="ECO:0000256" key="8">
    <source>
        <dbReference type="ARBA" id="ARBA00049819"/>
    </source>
</evidence>
<dbReference type="PANTHER" id="PTHR47964:SF1">
    <property type="entry name" value="ATP-DEPENDENT DNA HELICASE HOMOLOG RECG, CHLOROPLASTIC"/>
    <property type="match status" value="1"/>
</dbReference>
<evidence type="ECO:0000313" key="12">
    <source>
        <dbReference type="Proteomes" id="UP000176429"/>
    </source>
</evidence>
<dbReference type="PROSITE" id="PS51192">
    <property type="entry name" value="HELICASE_ATP_BIND_1"/>
    <property type="match status" value="1"/>
</dbReference>
<evidence type="ECO:0000259" key="10">
    <source>
        <dbReference type="PROSITE" id="PS51194"/>
    </source>
</evidence>
<dbReference type="SMART" id="SM00487">
    <property type="entry name" value="DEXDc"/>
    <property type="match status" value="1"/>
</dbReference>
<dbReference type="InterPro" id="IPR033454">
    <property type="entry name" value="RecG_wedge"/>
</dbReference>
<dbReference type="InterPro" id="IPR011545">
    <property type="entry name" value="DEAD/DEAH_box_helicase_dom"/>
</dbReference>
<keyword evidence="7" id="KW-0234">DNA repair</keyword>
<dbReference type="Pfam" id="PF19833">
    <property type="entry name" value="RecG_dom3_C"/>
    <property type="match status" value="1"/>
</dbReference>
<dbReference type="GO" id="GO:0003677">
    <property type="term" value="F:DNA binding"/>
    <property type="evidence" value="ECO:0007669"/>
    <property type="project" value="UniProtKB-KW"/>
</dbReference>
<dbReference type="PANTHER" id="PTHR47964">
    <property type="entry name" value="ATP-DEPENDENT DNA HELICASE HOMOLOG RECG, CHLOROPLASTIC"/>
    <property type="match status" value="1"/>
</dbReference>
<dbReference type="InterPro" id="IPR047112">
    <property type="entry name" value="RecG/Mfd"/>
</dbReference>
<dbReference type="Pfam" id="PF13366">
    <property type="entry name" value="PDDEXK_3"/>
    <property type="match status" value="1"/>
</dbReference>
<dbReference type="PROSITE" id="PS51194">
    <property type="entry name" value="HELICASE_CTER"/>
    <property type="match status" value="1"/>
</dbReference>
<keyword evidence="4" id="KW-0347">Helicase</keyword>
<dbReference type="Pfam" id="PF00270">
    <property type="entry name" value="DEAD"/>
    <property type="match status" value="1"/>
</dbReference>
<dbReference type="InterPro" id="IPR026350">
    <property type="entry name" value="GxxExxY"/>
</dbReference>
<dbReference type="Pfam" id="PF17191">
    <property type="entry name" value="RecG_wedge"/>
    <property type="match status" value="1"/>
</dbReference>
<evidence type="ECO:0000256" key="5">
    <source>
        <dbReference type="ARBA" id="ARBA00022840"/>
    </source>
</evidence>
<evidence type="ECO:0000256" key="7">
    <source>
        <dbReference type="ARBA" id="ARBA00023204"/>
    </source>
</evidence>
<dbReference type="InterPro" id="IPR045562">
    <property type="entry name" value="RecG_dom3_C"/>
</dbReference>
<dbReference type="GO" id="GO:0016787">
    <property type="term" value="F:hydrolase activity"/>
    <property type="evidence" value="ECO:0007669"/>
    <property type="project" value="UniProtKB-KW"/>
</dbReference>
<protein>
    <recommendedName>
        <fullName evidence="8">Probable DNA 3'-5' helicase RecG</fullName>
    </recommendedName>
</protein>
<dbReference type="InterPro" id="IPR001650">
    <property type="entry name" value="Helicase_C-like"/>
</dbReference>
<evidence type="ECO:0000259" key="9">
    <source>
        <dbReference type="PROSITE" id="PS51192"/>
    </source>
</evidence>
<evidence type="ECO:0000256" key="1">
    <source>
        <dbReference type="ARBA" id="ARBA00022741"/>
    </source>
</evidence>
<dbReference type="GO" id="GO:0006281">
    <property type="term" value="P:DNA repair"/>
    <property type="evidence" value="ECO:0007669"/>
    <property type="project" value="UniProtKB-KW"/>
</dbReference>
<dbReference type="CDD" id="cd04488">
    <property type="entry name" value="RecG_wedge_OBF"/>
    <property type="match status" value="1"/>
</dbReference>
<evidence type="ECO:0000256" key="2">
    <source>
        <dbReference type="ARBA" id="ARBA00022763"/>
    </source>
</evidence>
<comment type="caution">
    <text evidence="11">The sequence shown here is derived from an EMBL/GenBank/DDBJ whole genome shotgun (WGS) entry which is preliminary data.</text>
</comment>
<dbReference type="InterPro" id="IPR014001">
    <property type="entry name" value="Helicase_ATP-bd"/>
</dbReference>
<sequence>MSPDQKLEEIFRLTPYQKAALHKLGLQTARNLLYHFPFRFENQAPAVKITNLKKGDNALVYGVIHKLKTQKAFYKKIPMAEGWLEDETGKIKVIWFNQPYLAKMLSEGVPVMAEGKVTERKGQLYIANPQVERVASLPIGNTEGELWKSEDQNENGFPENRLRPFYPESRGITSNWFYFAIAKILRSGAQNDLEDPIPKNITEKYKLPCLKTALVWIHNPKNENDAVAARKRFAFEEVFFIQLQKQIARREYEANPSFRIEVDEKLVKSFLQRFPFAPTNAQMRAMAAILEDFKKGKPMMRLLEGDVGSGKTFVAAATAYAAIETPPVGNKFARLQVALMAPTEILAKQHFESFIENFSHMRVSIGLITSGGCQKFPSKTNPKGAADISRAQLLRRVKDGQVSIVIGTHSLIQKTVEFKNLAYAVVDEQHRFGVKQRAALVARGSTQINTRMDTDEKRAQINTDTIPQIHADASANQSGKIIDSLLFRDLTYIIRGAAFEVQNQLGNGHKELVYQNALAEEFQKRKINFSREKQVPVNYNGKKVGQYQPDFIVDNKILLEVKALPYTGQREKRQFWNYLKGSEYQLAILVNFGTPKVEIIRIVNEHPRISADNPRQSAPVAPHLLSMTATPIPRTLALTVFGDLDLTLLDEMPPGRKQIITKIVAPKERSQTYEEVRREIKNGRQVYVVCPRIDEPDPEKEMALDVKSVKEETERLRKEIFPEFVIEMLHGKMKTDERDKVMGEFKKGKINILVATSVIEVGVNVPNATTIVIEGAERFGLSQLHQLRGRVLRSTHQSYCYVFTSSANQISTKRLRALGKTANGFELAEYDLKFRGAGDLAGLHQWGISDIAMEALQNLKMVEAARAEAQEIIEKDPELIAHPALKSRLANQNGTIHLE</sequence>
<dbReference type="Gene3D" id="2.40.50.140">
    <property type="entry name" value="Nucleic acid-binding proteins"/>
    <property type="match status" value="1"/>
</dbReference>
<evidence type="ECO:0000256" key="6">
    <source>
        <dbReference type="ARBA" id="ARBA00023125"/>
    </source>
</evidence>
<dbReference type="GO" id="GO:0005524">
    <property type="term" value="F:ATP binding"/>
    <property type="evidence" value="ECO:0007669"/>
    <property type="project" value="UniProtKB-KW"/>
</dbReference>
<reference evidence="11 12" key="1">
    <citation type="journal article" date="2016" name="Nat. Commun.">
        <title>Thousands of microbial genomes shed light on interconnected biogeochemical processes in an aquifer system.</title>
        <authorList>
            <person name="Anantharaman K."/>
            <person name="Brown C.T."/>
            <person name="Hug L.A."/>
            <person name="Sharon I."/>
            <person name="Castelle C.J."/>
            <person name="Probst A.J."/>
            <person name="Thomas B.C."/>
            <person name="Singh A."/>
            <person name="Wilkins M.J."/>
            <person name="Karaoz U."/>
            <person name="Brodie E.L."/>
            <person name="Williams K.H."/>
            <person name="Hubbard S.S."/>
            <person name="Banfield J.F."/>
        </authorList>
    </citation>
    <scope>NUCLEOTIDE SEQUENCE [LARGE SCALE GENOMIC DNA]</scope>
</reference>
<keyword evidence="3" id="KW-0378">Hydrolase</keyword>
<evidence type="ECO:0000256" key="3">
    <source>
        <dbReference type="ARBA" id="ARBA00022801"/>
    </source>
</evidence>
<keyword evidence="1" id="KW-0547">Nucleotide-binding</keyword>
<dbReference type="InterPro" id="IPR012340">
    <property type="entry name" value="NA-bd_OB-fold"/>
</dbReference>
<dbReference type="NCBIfam" id="TIGR04256">
    <property type="entry name" value="GxxExxY"/>
    <property type="match status" value="1"/>
</dbReference>
<evidence type="ECO:0000313" key="11">
    <source>
        <dbReference type="EMBL" id="OHA40630.1"/>
    </source>
</evidence>
<feature type="domain" description="Helicase ATP-binding" evidence="9">
    <location>
        <begin position="292"/>
        <end position="465"/>
    </location>
</feature>
<dbReference type="SMART" id="SM00490">
    <property type="entry name" value="HELICc"/>
    <property type="match status" value="1"/>
</dbReference>
<dbReference type="AlphaFoldDB" id="A0A1G2NX38"/>
<evidence type="ECO:0000256" key="4">
    <source>
        <dbReference type="ARBA" id="ARBA00022806"/>
    </source>
</evidence>
<feature type="domain" description="Helicase C-terminal" evidence="10">
    <location>
        <begin position="668"/>
        <end position="838"/>
    </location>
</feature>
<dbReference type="SUPFAM" id="SSF52540">
    <property type="entry name" value="P-loop containing nucleoside triphosphate hydrolases"/>
    <property type="match status" value="2"/>
</dbReference>
<gene>
    <name evidence="11" type="ORF">A3H68_02980</name>
</gene>
<name>A0A1G2NX38_9BACT</name>
<proteinExistence type="predicted"/>
<keyword evidence="6" id="KW-0238">DNA-binding</keyword>
<keyword evidence="2" id="KW-0227">DNA damage</keyword>
<dbReference type="InterPro" id="IPR027417">
    <property type="entry name" value="P-loop_NTPase"/>
</dbReference>
<dbReference type="SUPFAM" id="SSF50249">
    <property type="entry name" value="Nucleic acid-binding proteins"/>
    <property type="match status" value="1"/>
</dbReference>
<dbReference type="Gene3D" id="3.40.50.300">
    <property type="entry name" value="P-loop containing nucleotide triphosphate hydrolases"/>
    <property type="match status" value="3"/>
</dbReference>
<organism evidence="11 12">
    <name type="scientific">Candidatus Taylorbacteria bacterium RIFCSPLOWO2_02_FULL_46_40</name>
    <dbReference type="NCBI Taxonomy" id="1802329"/>
    <lineage>
        <taxon>Bacteria</taxon>
        <taxon>Candidatus Tayloriibacteriota</taxon>
    </lineage>
</organism>
<keyword evidence="5" id="KW-0067">ATP-binding</keyword>
<dbReference type="EMBL" id="MHSH01000048">
    <property type="protein sequence ID" value="OHA40630.1"/>
    <property type="molecule type" value="Genomic_DNA"/>
</dbReference>
<dbReference type="Pfam" id="PF00271">
    <property type="entry name" value="Helicase_C"/>
    <property type="match status" value="1"/>
</dbReference>